<evidence type="ECO:0000256" key="1">
    <source>
        <dbReference type="SAM" id="SignalP"/>
    </source>
</evidence>
<sequence length="257" mass="28840">MKKYIKTIIATCLVGLTFFACENEDIATFSGKNVIYFQWAIDGKDFAANKIDSTSITFAYKLPSKVSDSLIKVPIKVQGFISDKDRTVKINILKTSTAKKGVHFNIADNIIVPANEIIGYIPVTLNRTADMKLKPFSLKLQLLENKNFKTNLKGSKKSSNANRLLNYTEFELTFSDILTEPDKWFILKSWIGDFSTKKLYLFAEVNKIPVPNYNKFPDFGNFLGQLAVMKAYLAAQKNAGTPILEEDGSEMTLGPYA</sequence>
<dbReference type="Pfam" id="PF16132">
    <property type="entry name" value="DUF4843"/>
    <property type="match status" value="1"/>
</dbReference>
<name>A0A975H5V1_9FLAO</name>
<dbReference type="KEGG" id="pcea:J3359_10855"/>
<dbReference type="Proteomes" id="UP000663920">
    <property type="component" value="Chromosome"/>
</dbReference>
<evidence type="ECO:0000313" key="3">
    <source>
        <dbReference type="Proteomes" id="UP000663920"/>
    </source>
</evidence>
<dbReference type="AlphaFoldDB" id="A0A975H5V1"/>
<feature type="signal peptide" evidence="1">
    <location>
        <begin position="1"/>
        <end position="22"/>
    </location>
</feature>
<keyword evidence="3" id="KW-1185">Reference proteome</keyword>
<reference evidence="2 3" key="1">
    <citation type="submission" date="2021-03" db="EMBL/GenBank/DDBJ databases">
        <title>Complete genome of Polaribacter_sp.SM13.</title>
        <authorList>
            <person name="Jeong S.W."/>
            <person name="Bae J.W."/>
        </authorList>
    </citation>
    <scope>NUCLEOTIDE SEQUENCE [LARGE SCALE GENOMIC DNA]</scope>
    <source>
        <strain evidence="2 3">SM13</strain>
    </source>
</reference>
<dbReference type="EMBL" id="CP071869">
    <property type="protein sequence ID" value="QTE21328.1"/>
    <property type="molecule type" value="Genomic_DNA"/>
</dbReference>
<protein>
    <submittedName>
        <fullName evidence="2">DUF4843 domain-containing protein</fullName>
    </submittedName>
</protein>
<dbReference type="RefSeq" id="WP_208076887.1">
    <property type="nucleotide sequence ID" value="NZ_CP071869.1"/>
</dbReference>
<dbReference type="InterPro" id="IPR032299">
    <property type="entry name" value="DUF4843"/>
</dbReference>
<keyword evidence="1" id="KW-0732">Signal</keyword>
<dbReference type="PROSITE" id="PS51257">
    <property type="entry name" value="PROKAR_LIPOPROTEIN"/>
    <property type="match status" value="1"/>
</dbReference>
<feature type="chain" id="PRO_5037377179" evidence="1">
    <location>
        <begin position="23"/>
        <end position="257"/>
    </location>
</feature>
<accession>A0A975H5V1</accession>
<evidence type="ECO:0000313" key="2">
    <source>
        <dbReference type="EMBL" id="QTE21328.1"/>
    </source>
</evidence>
<gene>
    <name evidence="2" type="ORF">J3359_10855</name>
</gene>
<organism evidence="2 3">
    <name type="scientific">Polaribacter cellanae</name>
    <dbReference type="NCBI Taxonomy" id="2818493"/>
    <lineage>
        <taxon>Bacteria</taxon>
        <taxon>Pseudomonadati</taxon>
        <taxon>Bacteroidota</taxon>
        <taxon>Flavobacteriia</taxon>
        <taxon>Flavobacteriales</taxon>
        <taxon>Flavobacteriaceae</taxon>
    </lineage>
</organism>
<proteinExistence type="predicted"/>